<reference evidence="2 3" key="1">
    <citation type="submission" date="2017-12" db="EMBL/GenBank/DDBJ databases">
        <title>Genome Sequence of the Amphotericin B-resistant Candida duobushaemulonii strain, B09383.</title>
        <authorList>
            <person name="Chow N.A."/>
            <person name="Gade L."/>
            <person name="Batra D."/>
            <person name="Rowe L.A."/>
            <person name="Loparev V.N."/>
            <person name="Litvintseva A.P."/>
        </authorList>
    </citation>
    <scope>NUCLEOTIDE SEQUENCE [LARGE SCALE GENOMIC DNA]</scope>
    <source>
        <strain evidence="2 3">B09383</strain>
    </source>
</reference>
<comment type="caution">
    <text evidence="2">The sequence shown here is derived from an EMBL/GenBank/DDBJ whole genome shotgun (WGS) entry which is preliminary data.</text>
</comment>
<dbReference type="Pfam" id="PF09769">
    <property type="entry name" value="ApoO"/>
    <property type="match status" value="1"/>
</dbReference>
<comment type="subunit">
    <text evidence="1">Component of the mitochondrial contact site and cristae organizing system (MICOS) complex.</text>
</comment>
<dbReference type="AlphaFoldDB" id="A0A2V1ACM8"/>
<dbReference type="Proteomes" id="UP000244406">
    <property type="component" value="Unassembled WGS sequence"/>
</dbReference>
<proteinExistence type="predicted"/>
<dbReference type="InterPro" id="IPR019166">
    <property type="entry name" value="MIC26/MIC27"/>
</dbReference>
<dbReference type="PANTHER" id="PTHR28268:SF1">
    <property type="entry name" value="MICOS SUBUNIT MIC26"/>
    <property type="match status" value="1"/>
</dbReference>
<dbReference type="EMBL" id="PKFP01000003">
    <property type="protein sequence ID" value="PVH15482.1"/>
    <property type="molecule type" value="Genomic_DNA"/>
</dbReference>
<evidence type="ECO:0000313" key="3">
    <source>
        <dbReference type="Proteomes" id="UP000244406"/>
    </source>
</evidence>
<keyword evidence="1" id="KW-0999">Mitochondrion inner membrane</keyword>
<dbReference type="GO" id="GO:0044284">
    <property type="term" value="C:mitochondrial crista junction"/>
    <property type="evidence" value="ECO:0007669"/>
    <property type="project" value="TreeGrafter"/>
</dbReference>
<keyword evidence="1" id="KW-0472">Membrane</keyword>
<dbReference type="GO" id="GO:0061617">
    <property type="term" value="C:MICOS complex"/>
    <property type="evidence" value="ECO:0007669"/>
    <property type="project" value="UniProtKB-UniRule"/>
</dbReference>
<dbReference type="RefSeq" id="XP_025336422.1">
    <property type="nucleotide sequence ID" value="XM_025481804.1"/>
</dbReference>
<dbReference type="VEuPathDB" id="FungiDB:CXQ87_003324"/>
<name>A0A2V1ACM8_9ASCO</name>
<comment type="function">
    <text evidence="1">Component of the MICOS complex, a large protein complex of the mitochondrial inner membrane that plays crucial roles in the maintenance of crista junctions, inner membrane architecture, and formation of contact sites to the outer membrane.</text>
</comment>
<dbReference type="PANTHER" id="PTHR28268">
    <property type="entry name" value="MICOS SUBUNIT MIC26"/>
    <property type="match status" value="1"/>
</dbReference>
<keyword evidence="1" id="KW-0496">Mitochondrion</keyword>
<evidence type="ECO:0000256" key="1">
    <source>
        <dbReference type="RuleBase" id="RU363021"/>
    </source>
</evidence>
<organism evidence="2 3">
    <name type="scientific">Candidozyma duobushaemuli</name>
    <dbReference type="NCBI Taxonomy" id="1231522"/>
    <lineage>
        <taxon>Eukaryota</taxon>
        <taxon>Fungi</taxon>
        <taxon>Dikarya</taxon>
        <taxon>Ascomycota</taxon>
        <taxon>Saccharomycotina</taxon>
        <taxon>Pichiomycetes</taxon>
        <taxon>Metschnikowiaceae</taxon>
        <taxon>Candidozyma</taxon>
    </lineage>
</organism>
<keyword evidence="3" id="KW-1185">Reference proteome</keyword>
<evidence type="ECO:0000313" key="2">
    <source>
        <dbReference type="EMBL" id="PVH15482.1"/>
    </source>
</evidence>
<dbReference type="GeneID" id="37003324"/>
<dbReference type="InterPro" id="IPR033181">
    <property type="entry name" value="Mic26_fungi"/>
</dbReference>
<comment type="subcellular location">
    <subcellularLocation>
        <location evidence="1">Mitochondrion inner membrane</location>
    </subcellularLocation>
</comment>
<protein>
    <recommendedName>
        <fullName evidence="1">MICOS complex subunit</fullName>
    </recommendedName>
</protein>
<dbReference type="GO" id="GO:0042407">
    <property type="term" value="P:cristae formation"/>
    <property type="evidence" value="ECO:0007669"/>
    <property type="project" value="InterPro"/>
</dbReference>
<sequence length="207" mass="23595">MGRSFYGDDEFVDTKPGYKGEISEALKEKESLHGNISFVEGMGIRSTPYLESIVNSTKTFIQDKFSIANAEVGTQISAFRNEFTYYMDQVATFTREEYFLGVTIPTLISAIVVNKKSAPVRIFFPLAVSAVSFRLAMPKAYGAVRDKVSRWEQEKYPDAYKQQQDLSRSARELAEQFRVAREQAKLDLQKNVHDARVYVTDLLKDDE</sequence>
<accession>A0A2V1ACM8</accession>
<gene>
    <name evidence="2" type="ORF">CXQ87_003324</name>
</gene>